<reference evidence="6 7" key="1">
    <citation type="submission" date="2019-03" db="EMBL/GenBank/DDBJ databases">
        <authorList>
            <person name="Nijsse B."/>
        </authorList>
    </citation>
    <scope>NUCLEOTIDE SEQUENCE [LARGE SCALE GENOMIC DNA]</scope>
    <source>
        <strain evidence="6">Desulfoluna butyratoxydans MSL71</strain>
    </source>
</reference>
<dbReference type="Proteomes" id="UP000507962">
    <property type="component" value="Unassembled WGS sequence"/>
</dbReference>
<evidence type="ECO:0000256" key="4">
    <source>
        <dbReference type="ARBA" id="ARBA00023235"/>
    </source>
</evidence>
<evidence type="ECO:0000256" key="2">
    <source>
        <dbReference type="ARBA" id="ARBA00009774"/>
    </source>
</evidence>
<keyword evidence="7" id="KW-1185">Reference proteome</keyword>
<dbReference type="SUPFAM" id="SSF63965">
    <property type="entry name" value="Precorrin-8X methylmutase CbiC/CobH"/>
    <property type="match status" value="1"/>
</dbReference>
<feature type="domain" description="Cobalamin biosynthesis precorrin-8X methylmutase CobH/CbiC" evidence="5">
    <location>
        <begin position="5"/>
        <end position="200"/>
    </location>
</feature>
<dbReference type="GO" id="GO:0016993">
    <property type="term" value="F:precorrin-8X methylmutase activity"/>
    <property type="evidence" value="ECO:0007669"/>
    <property type="project" value="InterPro"/>
</dbReference>
<comment type="pathway">
    <text evidence="1">Cofactor biosynthesis; adenosylcobalamin biosynthesis.</text>
</comment>
<name>A0A4U8YTQ3_9BACT</name>
<proteinExistence type="inferred from homology"/>
<organism evidence="6 7">
    <name type="scientific">Desulfoluna butyratoxydans</name>
    <dbReference type="NCBI Taxonomy" id="231438"/>
    <lineage>
        <taxon>Bacteria</taxon>
        <taxon>Pseudomonadati</taxon>
        <taxon>Thermodesulfobacteriota</taxon>
        <taxon>Desulfobacteria</taxon>
        <taxon>Desulfobacterales</taxon>
        <taxon>Desulfolunaceae</taxon>
        <taxon>Desulfoluna</taxon>
    </lineage>
</organism>
<dbReference type="GO" id="GO:0009236">
    <property type="term" value="P:cobalamin biosynthetic process"/>
    <property type="evidence" value="ECO:0007669"/>
    <property type="project" value="UniProtKB-UniPathway"/>
</dbReference>
<gene>
    <name evidence="6" type="ORF">MSL71_49340</name>
</gene>
<evidence type="ECO:0000259" key="5">
    <source>
        <dbReference type="Pfam" id="PF02570"/>
    </source>
</evidence>
<dbReference type="UniPathway" id="UPA00148"/>
<dbReference type="PANTHER" id="PTHR43588:SF1">
    <property type="entry name" value="COBALT-PRECORRIN-8 METHYLMUTASE"/>
    <property type="match status" value="1"/>
</dbReference>
<evidence type="ECO:0000313" key="6">
    <source>
        <dbReference type="EMBL" id="VFQ47244.1"/>
    </source>
</evidence>
<accession>A0A4U8YTQ3</accession>
<sequence>MKPQEIEDLSFKIIGEEAGDHGFSDAEWPIARRVIHTSADFEYVESLRFHPEAIERGIAAIRGGKPIFTDTNMALSGIRKMEVGSFGGSVTCLVADPEVAATAKAGGITRARAAVDAVADRLDGAIYAVGNAPTALLRLLELVREGRIKPALIVGFPVGFVNAAESKAELLETPGVPYITNVGRKGGSNVAAAAVNALAIMASAEGVQKR</sequence>
<keyword evidence="4" id="KW-0413">Isomerase</keyword>
<dbReference type="AlphaFoldDB" id="A0A4U8YTQ3"/>
<dbReference type="InterPro" id="IPR036588">
    <property type="entry name" value="CobH/CbiC_sf"/>
</dbReference>
<dbReference type="Pfam" id="PF02570">
    <property type="entry name" value="CbiC"/>
    <property type="match status" value="1"/>
</dbReference>
<dbReference type="EMBL" id="CAADHO010000015">
    <property type="protein sequence ID" value="VFQ47244.1"/>
    <property type="molecule type" value="Genomic_DNA"/>
</dbReference>
<protein>
    <submittedName>
        <fullName evidence="6">Cobalamin (Vitamin b12) biosynthesis cobh/cbic precorrin-8x methylmutase</fullName>
    </submittedName>
</protein>
<evidence type="ECO:0000313" key="7">
    <source>
        <dbReference type="Proteomes" id="UP000507962"/>
    </source>
</evidence>
<dbReference type="RefSeq" id="WP_180146676.1">
    <property type="nucleotide sequence ID" value="NZ_CAADHO010000015.1"/>
</dbReference>
<comment type="similarity">
    <text evidence="2">Belongs to the CobH/CbiC family.</text>
</comment>
<keyword evidence="3" id="KW-0169">Cobalamin biosynthesis</keyword>
<evidence type="ECO:0000256" key="3">
    <source>
        <dbReference type="ARBA" id="ARBA00022573"/>
    </source>
</evidence>
<dbReference type="Gene3D" id="3.40.50.10230">
    <property type="entry name" value="Cobalamin biosynthesis CobH/CbiC, precorrin-8X methylmutase"/>
    <property type="match status" value="1"/>
</dbReference>
<dbReference type="InterPro" id="IPR003722">
    <property type="entry name" value="Cbl_synth_CobH/CbiC"/>
</dbReference>
<dbReference type="PANTHER" id="PTHR43588">
    <property type="entry name" value="COBALT-PRECORRIN-8 METHYLMUTASE"/>
    <property type="match status" value="1"/>
</dbReference>
<evidence type="ECO:0000256" key="1">
    <source>
        <dbReference type="ARBA" id="ARBA00004953"/>
    </source>
</evidence>